<feature type="compositionally biased region" description="Basic and acidic residues" evidence="1">
    <location>
        <begin position="74"/>
        <end position="85"/>
    </location>
</feature>
<proteinExistence type="predicted"/>
<feature type="compositionally biased region" description="Basic and acidic residues" evidence="1">
    <location>
        <begin position="1"/>
        <end position="14"/>
    </location>
</feature>
<dbReference type="STRING" id="692275.N1QI93"/>
<dbReference type="RefSeq" id="XP_016759009.1">
    <property type="nucleotide sequence ID" value="XM_016906431.1"/>
</dbReference>
<organism evidence="2 3">
    <name type="scientific">Sphaerulina musiva (strain SO2202)</name>
    <name type="common">Poplar stem canker fungus</name>
    <name type="synonym">Septoria musiva</name>
    <dbReference type="NCBI Taxonomy" id="692275"/>
    <lineage>
        <taxon>Eukaryota</taxon>
        <taxon>Fungi</taxon>
        <taxon>Dikarya</taxon>
        <taxon>Ascomycota</taxon>
        <taxon>Pezizomycotina</taxon>
        <taxon>Dothideomycetes</taxon>
        <taxon>Dothideomycetidae</taxon>
        <taxon>Mycosphaerellales</taxon>
        <taxon>Mycosphaerellaceae</taxon>
        <taxon>Sphaerulina</taxon>
    </lineage>
</organism>
<evidence type="ECO:0000256" key="1">
    <source>
        <dbReference type="SAM" id="MobiDB-lite"/>
    </source>
</evidence>
<dbReference type="Proteomes" id="UP000016931">
    <property type="component" value="Unassembled WGS sequence"/>
</dbReference>
<keyword evidence="3" id="KW-1185">Reference proteome</keyword>
<dbReference type="EMBL" id="KB456267">
    <property type="protein sequence ID" value="EMF10888.1"/>
    <property type="molecule type" value="Genomic_DNA"/>
</dbReference>
<accession>N1QI93</accession>
<reference evidence="2 3" key="1">
    <citation type="journal article" date="2012" name="PLoS Pathog.">
        <title>Diverse lifestyles and strategies of plant pathogenesis encoded in the genomes of eighteen Dothideomycetes fungi.</title>
        <authorList>
            <person name="Ohm R.A."/>
            <person name="Feau N."/>
            <person name="Henrissat B."/>
            <person name="Schoch C.L."/>
            <person name="Horwitz B.A."/>
            <person name="Barry K.W."/>
            <person name="Condon B.J."/>
            <person name="Copeland A.C."/>
            <person name="Dhillon B."/>
            <person name="Glaser F."/>
            <person name="Hesse C.N."/>
            <person name="Kosti I."/>
            <person name="LaButti K."/>
            <person name="Lindquist E.A."/>
            <person name="Lucas S."/>
            <person name="Salamov A.A."/>
            <person name="Bradshaw R.E."/>
            <person name="Ciuffetti L."/>
            <person name="Hamelin R.C."/>
            <person name="Kema G.H.J."/>
            <person name="Lawrence C."/>
            <person name="Scott J.A."/>
            <person name="Spatafora J.W."/>
            <person name="Turgeon B.G."/>
            <person name="de Wit P.J.G.M."/>
            <person name="Zhong S."/>
            <person name="Goodwin S.B."/>
            <person name="Grigoriev I.V."/>
        </authorList>
    </citation>
    <scope>NUCLEOTIDE SEQUENCE [LARGE SCALE GENOMIC DNA]</scope>
    <source>
        <strain evidence="2 3">SO2202</strain>
    </source>
</reference>
<sequence>MKFLSKPKECREEGSANVGIHKSKKGRKELREEEISAYFRNITAKRRAGERDQLEQASGALKHAHPTIETVTRASERVDDRHHDTPVALPEKAFLGFGSRGAPQAGRSLHSPGKSYFTWSESIAAPKRASLDDGQSMPPRPPSREACPARREEWDSLNMTTPRQRRSQHRQDRLIDGEARRRAHLASIGQEQQIGLGDEPTPQPRSSFSKHARYVRNALRSTASVPPAEPRATNKPGVPIKHQSCEAGNCRTSDILQLRDCFHTEDHSASLPRHSPVYHATADQENVDPTNSTPTSKLLRDAWAAISRPQQEPWSCSMKESAGLRYDDAPQLHPSVAITAPTSQQLEAGLYHEHQQPPSQPAWFPDEEYIPQRGFSRAGTSHAAQYRQPLRSVSASNSNGRPRPQPTPLAQYATGRVQQRATVYEMPDIQPKAPIYTNRRQAEDLVRQLASDRMPERHVASDLHAHQQGYYNPSRESSDAGINDSHPLGLQNSLEMPYLVTEPPSMQMENPDGGYHSEIPMMAPLLIDSEPADGMAGFWQPNMLY</sequence>
<gene>
    <name evidence="2" type="ORF">SEPMUDRAFT_150840</name>
</gene>
<dbReference type="AlphaFoldDB" id="N1QI93"/>
<protein>
    <submittedName>
        <fullName evidence="2">Uncharacterized protein</fullName>
    </submittedName>
</protein>
<feature type="region of interest" description="Disordered" evidence="1">
    <location>
        <begin position="47"/>
        <end position="87"/>
    </location>
</feature>
<feature type="region of interest" description="Disordered" evidence="1">
    <location>
        <begin position="187"/>
        <end position="207"/>
    </location>
</feature>
<dbReference type="GeneID" id="27903568"/>
<feature type="region of interest" description="Disordered" evidence="1">
    <location>
        <begin position="1"/>
        <end position="29"/>
    </location>
</feature>
<feature type="region of interest" description="Disordered" evidence="1">
    <location>
        <begin position="469"/>
        <end position="488"/>
    </location>
</feature>
<feature type="region of interest" description="Disordered" evidence="1">
    <location>
        <begin position="127"/>
        <end position="175"/>
    </location>
</feature>
<evidence type="ECO:0000313" key="2">
    <source>
        <dbReference type="EMBL" id="EMF10888.1"/>
    </source>
</evidence>
<dbReference type="HOGENOM" id="CLU_499827_0_0_1"/>
<dbReference type="OrthoDB" id="2537141at2759"/>
<evidence type="ECO:0000313" key="3">
    <source>
        <dbReference type="Proteomes" id="UP000016931"/>
    </source>
</evidence>
<name>N1QI93_SPHMS</name>
<feature type="region of interest" description="Disordered" evidence="1">
    <location>
        <begin position="392"/>
        <end position="412"/>
    </location>
</feature>
<dbReference type="eggNOG" id="ENOG502SG1I">
    <property type="taxonomic scope" value="Eukaryota"/>
</dbReference>